<dbReference type="InterPro" id="IPR003594">
    <property type="entry name" value="HATPase_dom"/>
</dbReference>
<dbReference type="Proteomes" id="UP000016568">
    <property type="component" value="Unassembled WGS sequence"/>
</dbReference>
<comment type="caution">
    <text evidence="17">The sequence shown here is derived from an EMBL/GenBank/DDBJ whole genome shotgun (WGS) entry which is preliminary data.</text>
</comment>
<dbReference type="PANTHER" id="PTHR44936:SF5">
    <property type="entry name" value="SENSOR HISTIDINE KINASE ENVZ"/>
    <property type="match status" value="1"/>
</dbReference>
<feature type="domain" description="HAMP" evidence="16">
    <location>
        <begin position="188"/>
        <end position="239"/>
    </location>
</feature>
<protein>
    <recommendedName>
        <fullName evidence="3">histidine kinase</fullName>
        <ecNumber evidence="3">2.7.13.3</ecNumber>
    </recommendedName>
</protein>
<dbReference type="eggNOG" id="COG2205">
    <property type="taxonomic scope" value="Bacteria"/>
</dbReference>
<evidence type="ECO:0000256" key="10">
    <source>
        <dbReference type="ARBA" id="ARBA00022840"/>
    </source>
</evidence>
<dbReference type="InterPro" id="IPR003660">
    <property type="entry name" value="HAMP_dom"/>
</dbReference>
<dbReference type="Gene3D" id="1.10.287.130">
    <property type="match status" value="1"/>
</dbReference>
<dbReference type="PROSITE" id="PS50885">
    <property type="entry name" value="HAMP"/>
    <property type="match status" value="1"/>
</dbReference>
<dbReference type="PRINTS" id="PR00344">
    <property type="entry name" value="BCTRLSENSOR"/>
</dbReference>
<dbReference type="SUPFAM" id="SSF47384">
    <property type="entry name" value="Homodimeric domain of signal transducing histidine kinase"/>
    <property type="match status" value="1"/>
</dbReference>
<proteinExistence type="predicted"/>
<keyword evidence="12" id="KW-0902">Two-component regulatory system</keyword>
<dbReference type="SMART" id="SM00304">
    <property type="entry name" value="HAMP"/>
    <property type="match status" value="1"/>
</dbReference>
<evidence type="ECO:0000256" key="12">
    <source>
        <dbReference type="ARBA" id="ARBA00023012"/>
    </source>
</evidence>
<keyword evidence="18" id="KW-1185">Reference proteome</keyword>
<feature type="transmembrane region" description="Helical" evidence="14">
    <location>
        <begin position="169"/>
        <end position="187"/>
    </location>
</feature>
<accession>U2YNR0</accession>
<evidence type="ECO:0000256" key="3">
    <source>
        <dbReference type="ARBA" id="ARBA00012438"/>
    </source>
</evidence>
<dbReference type="GO" id="GO:0000155">
    <property type="term" value="F:phosphorelay sensor kinase activity"/>
    <property type="evidence" value="ECO:0007669"/>
    <property type="project" value="InterPro"/>
</dbReference>
<dbReference type="PANTHER" id="PTHR44936">
    <property type="entry name" value="SENSOR PROTEIN CREC"/>
    <property type="match status" value="1"/>
</dbReference>
<evidence type="ECO:0000256" key="13">
    <source>
        <dbReference type="ARBA" id="ARBA00023136"/>
    </source>
</evidence>
<evidence type="ECO:0000256" key="5">
    <source>
        <dbReference type="ARBA" id="ARBA00022553"/>
    </source>
</evidence>
<dbReference type="EMBL" id="BASZ01000008">
    <property type="protein sequence ID" value="GAD50222.1"/>
    <property type="molecule type" value="Genomic_DNA"/>
</dbReference>
<evidence type="ECO:0000313" key="18">
    <source>
        <dbReference type="Proteomes" id="UP000016568"/>
    </source>
</evidence>
<keyword evidence="11 14" id="KW-1133">Transmembrane helix</keyword>
<evidence type="ECO:0000256" key="2">
    <source>
        <dbReference type="ARBA" id="ARBA00004429"/>
    </source>
</evidence>
<dbReference type="PROSITE" id="PS50109">
    <property type="entry name" value="HIS_KIN"/>
    <property type="match status" value="1"/>
</dbReference>
<evidence type="ECO:0000313" key="17">
    <source>
        <dbReference type="EMBL" id="GAD50222.1"/>
    </source>
</evidence>
<dbReference type="OrthoDB" id="9804645at2"/>
<dbReference type="GO" id="GO:0005524">
    <property type="term" value="F:ATP binding"/>
    <property type="evidence" value="ECO:0007669"/>
    <property type="project" value="UniProtKB-KW"/>
</dbReference>
<evidence type="ECO:0000259" key="16">
    <source>
        <dbReference type="PROSITE" id="PS50885"/>
    </source>
</evidence>
<evidence type="ECO:0000259" key="15">
    <source>
        <dbReference type="PROSITE" id="PS50109"/>
    </source>
</evidence>
<comment type="catalytic activity">
    <reaction evidence="1">
        <text>ATP + protein L-histidine = ADP + protein N-phospho-L-histidine.</text>
        <dbReference type="EC" id="2.7.13.3"/>
    </reaction>
</comment>
<keyword evidence="8" id="KW-0547">Nucleotide-binding</keyword>
<evidence type="ECO:0000256" key="8">
    <source>
        <dbReference type="ARBA" id="ARBA00022741"/>
    </source>
</evidence>
<evidence type="ECO:0000256" key="4">
    <source>
        <dbReference type="ARBA" id="ARBA00022519"/>
    </source>
</evidence>
<dbReference type="SUPFAM" id="SSF55874">
    <property type="entry name" value="ATPase domain of HSP90 chaperone/DNA topoisomerase II/histidine kinase"/>
    <property type="match status" value="1"/>
</dbReference>
<dbReference type="InterPro" id="IPR036890">
    <property type="entry name" value="HATPase_C_sf"/>
</dbReference>
<keyword evidence="13 14" id="KW-0472">Membrane</keyword>
<dbReference type="InterPro" id="IPR036097">
    <property type="entry name" value="HisK_dim/P_sf"/>
</dbReference>
<keyword evidence="5" id="KW-0597">Phosphoprotein</keyword>
<dbReference type="InterPro" id="IPR004358">
    <property type="entry name" value="Sig_transdc_His_kin-like_C"/>
</dbReference>
<evidence type="ECO:0000256" key="11">
    <source>
        <dbReference type="ARBA" id="ARBA00022989"/>
    </source>
</evidence>
<evidence type="ECO:0000256" key="6">
    <source>
        <dbReference type="ARBA" id="ARBA00022679"/>
    </source>
</evidence>
<comment type="subcellular location">
    <subcellularLocation>
        <location evidence="2">Cell inner membrane</location>
        <topology evidence="2">Multi-pass membrane protein</topology>
    </subcellularLocation>
</comment>
<dbReference type="Pfam" id="PF00672">
    <property type="entry name" value="HAMP"/>
    <property type="match status" value="1"/>
</dbReference>
<name>U2YNR0_9SPHN</name>
<evidence type="ECO:0000256" key="1">
    <source>
        <dbReference type="ARBA" id="ARBA00000085"/>
    </source>
</evidence>
<keyword evidence="4" id="KW-0997">Cell inner membrane</keyword>
<dbReference type="GO" id="GO:0005886">
    <property type="term" value="C:plasma membrane"/>
    <property type="evidence" value="ECO:0007669"/>
    <property type="project" value="UniProtKB-SubCell"/>
</dbReference>
<evidence type="ECO:0000256" key="9">
    <source>
        <dbReference type="ARBA" id="ARBA00022777"/>
    </source>
</evidence>
<dbReference type="RefSeq" id="WP_021691040.1">
    <property type="nucleotide sequence ID" value="NZ_BASZ01000008.1"/>
</dbReference>
<dbReference type="EC" id="2.7.13.3" evidence="3"/>
<feature type="transmembrane region" description="Helical" evidence="14">
    <location>
        <begin position="12"/>
        <end position="37"/>
    </location>
</feature>
<evidence type="ECO:0000256" key="14">
    <source>
        <dbReference type="SAM" id="Phobius"/>
    </source>
</evidence>
<dbReference type="CDD" id="cd06225">
    <property type="entry name" value="HAMP"/>
    <property type="match status" value="1"/>
</dbReference>
<dbReference type="KEGG" id="ntd:EGO55_02955"/>
<sequence>MPEQGGRDKARGAGLVTRIAIVLLGAVLLEALGNFALHRWQSRELVSVEQTRHIAEQINSAAKIAENASLPERVALVRALEVEGLALNWVPRSVVTDHSAAQPQLAAMRARLLDFVPALSGREMRLSLLPTAGGGSRDLMGVLRLKDGTYLSFRVSAYLNAPLPFSLEILAHVLLMLLVFGVALGLVRTLIRPLRELAEAADETGRNHAARITPSGPHEVRRVGAAFAAMQSRLLRMIEDNTQALIAVSHDLRTPIQRLRLRTAMLEGEEQKEAIGDDLAAMERFIDATLAYVRSGEDEPPRLLDVAVLVSTIVDDAADMGANVHYIGPETLTLHTRSAALTRVLQNLIDNSRRYANRIEVRLSGADRIRVEIAVDDDGSGIPEAKRAEALQPFHRLDQVPDHNHVQGAGLGLSIVQRIVERQGGTLVLGTAASGGLSVHFSLPAAPDVGPVRSNDTN</sequence>
<organism evidence="17 18">
    <name type="scientific">Caenibius tardaugens NBRC 16725</name>
    <dbReference type="NCBI Taxonomy" id="1219035"/>
    <lineage>
        <taxon>Bacteria</taxon>
        <taxon>Pseudomonadati</taxon>
        <taxon>Pseudomonadota</taxon>
        <taxon>Alphaproteobacteria</taxon>
        <taxon>Sphingomonadales</taxon>
        <taxon>Erythrobacteraceae</taxon>
        <taxon>Caenibius</taxon>
    </lineage>
</organism>
<gene>
    <name evidence="17" type="ORF">NT2_08_00090</name>
</gene>
<dbReference type="Pfam" id="PF02518">
    <property type="entry name" value="HATPase_c"/>
    <property type="match status" value="1"/>
</dbReference>
<dbReference type="AlphaFoldDB" id="U2YNR0"/>
<dbReference type="Gene3D" id="3.30.565.10">
    <property type="entry name" value="Histidine kinase-like ATPase, C-terminal domain"/>
    <property type="match status" value="1"/>
</dbReference>
<keyword evidence="6" id="KW-0808">Transferase</keyword>
<dbReference type="SMART" id="SM00387">
    <property type="entry name" value="HATPase_c"/>
    <property type="match status" value="1"/>
</dbReference>
<feature type="domain" description="Histidine kinase" evidence="15">
    <location>
        <begin position="247"/>
        <end position="447"/>
    </location>
</feature>
<keyword evidence="7 14" id="KW-0812">Transmembrane</keyword>
<keyword evidence="9 17" id="KW-0418">Kinase</keyword>
<dbReference type="InterPro" id="IPR005467">
    <property type="entry name" value="His_kinase_dom"/>
</dbReference>
<keyword evidence="10" id="KW-0067">ATP-binding</keyword>
<dbReference type="InterPro" id="IPR050980">
    <property type="entry name" value="2C_sensor_his_kinase"/>
</dbReference>
<dbReference type="CDD" id="cd00075">
    <property type="entry name" value="HATPase"/>
    <property type="match status" value="1"/>
</dbReference>
<keyword evidence="4" id="KW-1003">Cell membrane</keyword>
<evidence type="ECO:0000256" key="7">
    <source>
        <dbReference type="ARBA" id="ARBA00022692"/>
    </source>
</evidence>
<reference evidence="17 18" key="1">
    <citation type="submission" date="2013-09" db="EMBL/GenBank/DDBJ databases">
        <title>Whole genome shotgun sequence of Novosphingobium tardaugens NBRC 16725.</title>
        <authorList>
            <person name="Isaki S."/>
            <person name="Hosoyama A."/>
            <person name="Tsuchikane K."/>
            <person name="Katsumata H."/>
            <person name="Ando Y."/>
            <person name="Yamazaki S."/>
            <person name="Fujita N."/>
        </authorList>
    </citation>
    <scope>NUCLEOTIDE SEQUENCE [LARGE SCALE GENOMIC DNA]</scope>
    <source>
        <strain evidence="17 18">NBRC 16725</strain>
    </source>
</reference>